<organism evidence="8 9">
    <name type="scientific">Pigmentiphaga aceris</name>
    <dbReference type="NCBI Taxonomy" id="1940612"/>
    <lineage>
        <taxon>Bacteria</taxon>
        <taxon>Pseudomonadati</taxon>
        <taxon>Pseudomonadota</taxon>
        <taxon>Betaproteobacteria</taxon>
        <taxon>Burkholderiales</taxon>
        <taxon>Alcaligenaceae</taxon>
        <taxon>Pigmentiphaga</taxon>
    </lineage>
</organism>
<evidence type="ECO:0000256" key="2">
    <source>
        <dbReference type="ARBA" id="ARBA00010312"/>
    </source>
</evidence>
<keyword evidence="5" id="KW-0560">Oxidoreductase</keyword>
<comment type="similarity">
    <text evidence="2">Belongs to the prokaryotic molybdopterin-containing oxidoreductase family.</text>
</comment>
<dbReference type="GO" id="GO:0043546">
    <property type="term" value="F:molybdopterin cofactor binding"/>
    <property type="evidence" value="ECO:0007669"/>
    <property type="project" value="InterPro"/>
</dbReference>
<evidence type="ECO:0000256" key="3">
    <source>
        <dbReference type="ARBA" id="ARBA00022505"/>
    </source>
</evidence>
<sequence length="805" mass="87977">MSDTERAAAAPVYTASHWGLYAVQNPNSADMQLTPYAGDADPTAIGLYLNHPDVEALRVRKPAVRKGWLAVRKGEPGTPRGSDEYLEIEWDEALNLVAEELQRVRSAHGNEAIYGGSYGWASAGRFHHAQSQIHRFLNGFGGYVRHVDSYSLGAARALMPYLVASMDELVASHTDWDTLAEHTQLFLSFGGVPAKNAQIAVGGTAEHRVRPGLAKMRQAGVRFINISPVRDDIDTGGEVEWWPIRPNTDTALLLALAHTLCVRNLHDTAFLNTHCVGFEVFEQYVLGQTDGQPKTPAWAAAITGLPAADIEQLALDLAANRSMINMAWALQRAHHGEQPFWALISVAAMLGQIGLPGGGFAVCYGAANLMGSPHRRLFGPTFDQGRNAVKAFIPVARIADMLLKPGESFTYQGATHTYPDIRLVYWAGGNPFHHHQDLARLTQAWQKPDTIIVHEQYWTPSAKMADIVLPASTTLERDDIFYATREPVIAAMKQVQAPVGEARDDYSIFADLAARLGFGDTFTEGLDATAWLTRLYDTWRDQLAARTDVTLPPFDTFWQQGIHTLPQTGERVVLLDAFRQDPVANPLRTASGRIEIFSKTIADFGLADCPGYACWREPHEWLGSPLVNQYPLHLISDQPKNKLHSQLDHSPHSRGDRINEREPIYLNAEDAQARGIEHGTLVRTFNARGSCLAAAVPSPDIRPGVVRLSTGAWFDPARIHADDGDAANVDTPVFDKHGNPNALTADVPASSFSQGCTAQTCLVEVERWQHAAPPVTAYTFTVAPPAVAPAAAATTPSGPSHTTTR</sequence>
<feature type="domain" description="Molybdopterin oxidoreductase" evidence="6">
    <location>
        <begin position="58"/>
        <end position="514"/>
    </location>
</feature>
<dbReference type="Gene3D" id="2.40.40.20">
    <property type="match status" value="1"/>
</dbReference>
<dbReference type="RefSeq" id="WP_148812821.1">
    <property type="nucleotide sequence ID" value="NZ_CP043046.1"/>
</dbReference>
<evidence type="ECO:0000256" key="5">
    <source>
        <dbReference type="ARBA" id="ARBA00023002"/>
    </source>
</evidence>
<dbReference type="OrthoDB" id="9815647at2"/>
<dbReference type="GO" id="GO:0016491">
    <property type="term" value="F:oxidoreductase activity"/>
    <property type="evidence" value="ECO:0007669"/>
    <property type="project" value="UniProtKB-KW"/>
</dbReference>
<comment type="cofactor">
    <cofactor evidence="1">
        <name>Mo-bis(molybdopterin guanine dinucleotide)</name>
        <dbReference type="ChEBI" id="CHEBI:60539"/>
    </cofactor>
</comment>
<keyword evidence="4" id="KW-0479">Metal-binding</keyword>
<dbReference type="SUPFAM" id="SSF50692">
    <property type="entry name" value="ADC-like"/>
    <property type="match status" value="1"/>
</dbReference>
<gene>
    <name evidence="8" type="ORF">FXN63_03325</name>
</gene>
<dbReference type="Proteomes" id="UP000325161">
    <property type="component" value="Chromosome"/>
</dbReference>
<dbReference type="GO" id="GO:0030151">
    <property type="term" value="F:molybdenum ion binding"/>
    <property type="evidence" value="ECO:0007669"/>
    <property type="project" value="TreeGrafter"/>
</dbReference>
<keyword evidence="9" id="KW-1185">Reference proteome</keyword>
<dbReference type="Pfam" id="PF01568">
    <property type="entry name" value="Molydop_binding"/>
    <property type="match status" value="1"/>
</dbReference>
<keyword evidence="3" id="KW-0500">Molybdenum</keyword>
<evidence type="ECO:0000256" key="4">
    <source>
        <dbReference type="ARBA" id="ARBA00022723"/>
    </source>
</evidence>
<dbReference type="InterPro" id="IPR009010">
    <property type="entry name" value="Asp_de-COase-like_dom_sf"/>
</dbReference>
<feature type="domain" description="Molybdopterin dinucleotide-binding" evidence="7">
    <location>
        <begin position="632"/>
        <end position="761"/>
    </location>
</feature>
<dbReference type="Pfam" id="PF00384">
    <property type="entry name" value="Molybdopterin"/>
    <property type="match status" value="1"/>
</dbReference>
<reference evidence="8 9" key="1">
    <citation type="submission" date="2019-08" db="EMBL/GenBank/DDBJ databases">
        <title>Amphibian skin-associated Pigmentiphaga: genome sequence and occurrence across geography and hosts.</title>
        <authorList>
            <person name="Bletz M.C."/>
            <person name="Bunk B."/>
            <person name="Sproeer C."/>
            <person name="Biwer P."/>
            <person name="Reiter S."/>
            <person name="Rabemananjara F.C.E."/>
            <person name="Schulz S."/>
            <person name="Overmann J."/>
            <person name="Vences M."/>
        </authorList>
    </citation>
    <scope>NUCLEOTIDE SEQUENCE [LARGE SCALE GENOMIC DNA]</scope>
    <source>
        <strain evidence="8 9">Mada1488</strain>
    </source>
</reference>
<dbReference type="InterPro" id="IPR006655">
    <property type="entry name" value="Mopterin_OxRdtase_prok_CS"/>
</dbReference>
<dbReference type="InterPro" id="IPR006656">
    <property type="entry name" value="Mopterin_OxRdtase"/>
</dbReference>
<dbReference type="InterPro" id="IPR041954">
    <property type="entry name" value="CT_DMSOR/BSOR/TMAOR"/>
</dbReference>
<evidence type="ECO:0000256" key="1">
    <source>
        <dbReference type="ARBA" id="ARBA00001942"/>
    </source>
</evidence>
<dbReference type="GO" id="GO:0030288">
    <property type="term" value="C:outer membrane-bounded periplasmic space"/>
    <property type="evidence" value="ECO:0007669"/>
    <property type="project" value="TreeGrafter"/>
</dbReference>
<dbReference type="Gene3D" id="3.40.228.10">
    <property type="entry name" value="Dimethylsulfoxide Reductase, domain 2"/>
    <property type="match status" value="1"/>
</dbReference>
<dbReference type="AlphaFoldDB" id="A0A5C0AS12"/>
<accession>A0A5C0AS12</accession>
<dbReference type="InterPro" id="IPR006657">
    <property type="entry name" value="MoPterin_dinucl-bd_dom"/>
</dbReference>
<dbReference type="KEGG" id="pacr:FXN63_03325"/>
<protein>
    <submittedName>
        <fullName evidence="8">Molybdopterin-dependent oxidoreductase</fullName>
    </submittedName>
</protein>
<dbReference type="Gene3D" id="3.40.50.740">
    <property type="match status" value="1"/>
</dbReference>
<dbReference type="PANTHER" id="PTHR43742:SF10">
    <property type="entry name" value="TRIMETHYLAMINE-N-OXIDE REDUCTASE 2"/>
    <property type="match status" value="1"/>
</dbReference>
<dbReference type="SUPFAM" id="SSF53706">
    <property type="entry name" value="Formate dehydrogenase/DMSO reductase, domains 1-3"/>
    <property type="match status" value="1"/>
</dbReference>
<dbReference type="PANTHER" id="PTHR43742">
    <property type="entry name" value="TRIMETHYLAMINE-N-OXIDE REDUCTASE"/>
    <property type="match status" value="1"/>
</dbReference>
<dbReference type="EMBL" id="CP043046">
    <property type="protein sequence ID" value="QEI04979.1"/>
    <property type="molecule type" value="Genomic_DNA"/>
</dbReference>
<dbReference type="PROSITE" id="PS00490">
    <property type="entry name" value="MOLYBDOPTERIN_PROK_2"/>
    <property type="match status" value="1"/>
</dbReference>
<dbReference type="CDD" id="cd02793">
    <property type="entry name" value="MopB_CT_DMSOR-BSOR-TMAOR"/>
    <property type="match status" value="1"/>
</dbReference>
<evidence type="ECO:0000313" key="9">
    <source>
        <dbReference type="Proteomes" id="UP000325161"/>
    </source>
</evidence>
<name>A0A5C0AS12_9BURK</name>
<dbReference type="GO" id="GO:0009055">
    <property type="term" value="F:electron transfer activity"/>
    <property type="evidence" value="ECO:0007669"/>
    <property type="project" value="TreeGrafter"/>
</dbReference>
<evidence type="ECO:0000259" key="7">
    <source>
        <dbReference type="Pfam" id="PF01568"/>
    </source>
</evidence>
<dbReference type="GO" id="GO:0009061">
    <property type="term" value="P:anaerobic respiration"/>
    <property type="evidence" value="ECO:0007669"/>
    <property type="project" value="TreeGrafter"/>
</dbReference>
<evidence type="ECO:0000259" key="6">
    <source>
        <dbReference type="Pfam" id="PF00384"/>
    </source>
</evidence>
<dbReference type="Gene3D" id="3.90.55.10">
    <property type="entry name" value="Dimethylsulfoxide Reductase, domain 3"/>
    <property type="match status" value="1"/>
</dbReference>
<proteinExistence type="inferred from homology"/>
<evidence type="ECO:0000313" key="8">
    <source>
        <dbReference type="EMBL" id="QEI04979.1"/>
    </source>
</evidence>
<dbReference type="InterPro" id="IPR050612">
    <property type="entry name" value="Prok_Mopterin_Oxidored"/>
</dbReference>